<dbReference type="PATRIC" id="fig|366394.8.peg.3037"/>
<reference evidence="1 2" key="2">
    <citation type="journal article" date="2010" name="Stand. Genomic Sci.">
        <title>Complete genome sequence of the Medicago microsymbiont Ensifer (Sinorhizobium) medicae strain WSM419.</title>
        <authorList>
            <person name="Reeve W."/>
            <person name="Chain P."/>
            <person name="O'Hara G."/>
            <person name="Ardley J."/>
            <person name="Nandesena K."/>
            <person name="Brau L."/>
            <person name="Tiwari R."/>
            <person name="Malfatti S."/>
            <person name="Kiss H."/>
            <person name="Lapidus A."/>
            <person name="Copeland A."/>
            <person name="Nolan M."/>
            <person name="Land M."/>
            <person name="Hauser L."/>
            <person name="Chang Y.J."/>
            <person name="Ivanova N."/>
            <person name="Mavromatis K."/>
            <person name="Markowitz V."/>
            <person name="Kyrpides N."/>
            <person name="Gollagher M."/>
            <person name="Yates R."/>
            <person name="Dilworth M."/>
            <person name="Howieson J."/>
        </authorList>
    </citation>
    <scope>NUCLEOTIDE SEQUENCE [LARGE SCALE GENOMIC DNA]</scope>
    <source>
        <strain evidence="1 2">WSM419</strain>
        <plasmid evidence="2">Plasmid pSMED03</plasmid>
    </source>
</reference>
<evidence type="ECO:0000313" key="2">
    <source>
        <dbReference type="Proteomes" id="UP000001108"/>
    </source>
</evidence>
<gene>
    <name evidence="1" type="ordered locus">Smed_6505</name>
</gene>
<protein>
    <submittedName>
        <fullName evidence="1">Uncharacterized protein</fullName>
    </submittedName>
</protein>
<sequence>MAGHLTSGRESGDLCGSIVQRIGGVLRLEDINIALWAGSYNSRGSPFVFWDLVIEWYVNYVDRHHNPAAVNAAIAETALNKVTIILQSRSFGIHWAYM</sequence>
<geneLocation type="plasmid" evidence="1 2">
    <name>pSMED03</name>
</geneLocation>
<dbReference type="AlphaFoldDB" id="A6UN26"/>
<accession>A6UN26</accession>
<dbReference type="RefSeq" id="WP_011971021.1">
    <property type="nucleotide sequence ID" value="NC_009622.1"/>
</dbReference>
<name>A6UN26_SINMW</name>
<reference evidence="2" key="1">
    <citation type="submission" date="2007-06" db="EMBL/GenBank/DDBJ databases">
        <title>Complete sequence of Sinorhizobium medicae WSM419 plasmid pSMED03.</title>
        <authorList>
            <consortium name="US DOE Joint Genome Institute"/>
            <person name="Copeland A."/>
            <person name="Lucas S."/>
            <person name="Lapidus A."/>
            <person name="Barry K."/>
            <person name="Glavina del Rio T."/>
            <person name="Dalin E."/>
            <person name="Tice H."/>
            <person name="Pitluck S."/>
            <person name="Chain P."/>
            <person name="Malfatti S."/>
            <person name="Shin M."/>
            <person name="Vergez L."/>
            <person name="Schmutz J."/>
            <person name="Larimer F."/>
            <person name="Land M."/>
            <person name="Hauser L."/>
            <person name="Kyrpides N."/>
            <person name="Mikhailova N."/>
            <person name="Reeve W.G."/>
            <person name="Richardson P."/>
        </authorList>
    </citation>
    <scope>NUCLEOTIDE SEQUENCE [LARGE SCALE GENOMIC DNA]</scope>
    <source>
        <strain evidence="2">WSM419</strain>
        <plasmid evidence="2">Plasmid pSMED03</plasmid>
    </source>
</reference>
<dbReference type="Proteomes" id="UP000001108">
    <property type="component" value="Plasmid pSMED03"/>
</dbReference>
<proteinExistence type="predicted"/>
<organism evidence="1 2">
    <name type="scientific">Sinorhizobium medicae (strain WSM419)</name>
    <name type="common">Ensifer medicae</name>
    <dbReference type="NCBI Taxonomy" id="366394"/>
    <lineage>
        <taxon>Bacteria</taxon>
        <taxon>Pseudomonadati</taxon>
        <taxon>Pseudomonadota</taxon>
        <taxon>Alphaproteobacteria</taxon>
        <taxon>Hyphomicrobiales</taxon>
        <taxon>Rhizobiaceae</taxon>
        <taxon>Sinorhizobium/Ensifer group</taxon>
        <taxon>Sinorhizobium</taxon>
    </lineage>
</organism>
<dbReference type="EMBL" id="CP000741">
    <property type="protein sequence ID" value="ABR65056.1"/>
    <property type="molecule type" value="Genomic_DNA"/>
</dbReference>
<dbReference type="HOGENOM" id="CLU_2332149_0_0_5"/>
<keyword evidence="1" id="KW-0614">Plasmid</keyword>
<dbReference type="KEGG" id="smd:Smed_6505"/>
<evidence type="ECO:0000313" key="1">
    <source>
        <dbReference type="EMBL" id="ABR65056.1"/>
    </source>
</evidence>